<dbReference type="PANTHER" id="PTHR43210:SF5">
    <property type="entry name" value="DETHIOBIOTIN SYNTHETASE"/>
    <property type="match status" value="1"/>
</dbReference>
<feature type="binding site" evidence="2">
    <location>
        <begin position="11"/>
        <end position="16"/>
    </location>
    <ligand>
        <name>ATP</name>
        <dbReference type="ChEBI" id="CHEBI:30616"/>
    </ligand>
</feature>
<keyword evidence="1 2" id="KW-0093">Biotin biosynthesis</keyword>
<organism evidence="3 4">
    <name type="scientific">Candidatus Trichorickettsia mobilis</name>
    <dbReference type="NCBI Taxonomy" id="1346319"/>
    <lineage>
        <taxon>Bacteria</taxon>
        <taxon>Pseudomonadati</taxon>
        <taxon>Pseudomonadota</taxon>
        <taxon>Alphaproteobacteria</taxon>
        <taxon>Rickettsiales</taxon>
        <taxon>Rickettsiaceae</taxon>
        <taxon>Rickettsieae</taxon>
        <taxon>Candidatus Trichorickettsia</taxon>
    </lineage>
</organism>
<keyword evidence="2" id="KW-0963">Cytoplasm</keyword>
<comment type="cofactor">
    <cofactor evidence="2">
        <name>Mg(2+)</name>
        <dbReference type="ChEBI" id="CHEBI:18420"/>
    </cofactor>
</comment>
<feature type="binding site" evidence="2">
    <location>
        <position position="15"/>
    </location>
    <ligand>
        <name>Mg(2+)</name>
        <dbReference type="ChEBI" id="CHEBI:18420"/>
    </ligand>
</feature>
<proteinExistence type="inferred from homology"/>
<dbReference type="NCBIfam" id="TIGR00347">
    <property type="entry name" value="bioD"/>
    <property type="match status" value="1"/>
</dbReference>
<keyword evidence="4" id="KW-1185">Reference proteome</keyword>
<feature type="binding site" evidence="2">
    <location>
        <begin position="94"/>
        <end position="97"/>
    </location>
    <ligand>
        <name>ATP</name>
        <dbReference type="ChEBI" id="CHEBI:30616"/>
    </ligand>
</feature>
<feature type="binding site" evidence="2">
    <location>
        <begin position="178"/>
        <end position="180"/>
    </location>
    <ligand>
        <name>ATP</name>
        <dbReference type="ChEBI" id="CHEBI:30616"/>
    </ligand>
</feature>
<comment type="subcellular location">
    <subcellularLocation>
        <location evidence="2">Cytoplasm</location>
    </subcellularLocation>
</comment>
<comment type="caution">
    <text evidence="2">Lacks conserved residue(s) required for the propagation of feature annotation.</text>
</comment>
<evidence type="ECO:0000313" key="3">
    <source>
        <dbReference type="EMBL" id="WPY00736.1"/>
    </source>
</evidence>
<comment type="function">
    <text evidence="2">Catalyzes a mechanistically unusual reaction, the ATP-dependent insertion of CO2 between the N7 and N8 nitrogen atoms of 7,8-diaminopelargonic acid (DAPA, also called 7,8-diammoniononanoate) to form a ureido ring.</text>
</comment>
<comment type="catalytic activity">
    <reaction evidence="2">
        <text>(7R,8S)-7,8-diammoniononanoate + CO2 + ATP = (4R,5S)-dethiobiotin + ADP + phosphate + 3 H(+)</text>
        <dbReference type="Rhea" id="RHEA:15805"/>
        <dbReference type="ChEBI" id="CHEBI:15378"/>
        <dbReference type="ChEBI" id="CHEBI:16526"/>
        <dbReference type="ChEBI" id="CHEBI:30616"/>
        <dbReference type="ChEBI" id="CHEBI:43474"/>
        <dbReference type="ChEBI" id="CHEBI:149469"/>
        <dbReference type="ChEBI" id="CHEBI:149473"/>
        <dbReference type="ChEBI" id="CHEBI:456216"/>
        <dbReference type="EC" id="6.3.3.3"/>
    </reaction>
</comment>
<keyword evidence="2" id="KW-0479">Metal-binding</keyword>
<comment type="similarity">
    <text evidence="2">Belongs to the dethiobiotin synthetase family.</text>
</comment>
<dbReference type="HAMAP" id="MF_00336">
    <property type="entry name" value="BioD"/>
    <property type="match status" value="1"/>
</dbReference>
<evidence type="ECO:0000313" key="4">
    <source>
        <dbReference type="Proteomes" id="UP001326613"/>
    </source>
</evidence>
<dbReference type="EC" id="6.3.3.3" evidence="2"/>
<dbReference type="Gene3D" id="3.40.50.300">
    <property type="entry name" value="P-loop containing nucleotide triphosphate hydrolases"/>
    <property type="match status" value="1"/>
</dbReference>
<dbReference type="InterPro" id="IPR004472">
    <property type="entry name" value="DTB_synth_BioD"/>
</dbReference>
<evidence type="ECO:0000256" key="2">
    <source>
        <dbReference type="HAMAP-Rule" id="MF_00336"/>
    </source>
</evidence>
<dbReference type="SUPFAM" id="SSF52540">
    <property type="entry name" value="P-loop containing nucleoside triphosphate hydrolases"/>
    <property type="match status" value="1"/>
</dbReference>
<keyword evidence="2" id="KW-0547">Nucleotide-binding</keyword>
<gene>
    <name evidence="2" type="primary">bioD</name>
    <name evidence="3" type="ORF">Trichorick_00622</name>
</gene>
<comment type="subunit">
    <text evidence="2">Homodimer.</text>
</comment>
<keyword evidence="2" id="KW-0436">Ligase</keyword>
<dbReference type="PANTHER" id="PTHR43210">
    <property type="entry name" value="DETHIOBIOTIN SYNTHETASE"/>
    <property type="match status" value="1"/>
</dbReference>
<name>A0ABZ0UT00_9RICK</name>
<comment type="pathway">
    <text evidence="2">Cofactor biosynthesis; biotin biosynthesis; biotin from 7,8-diaminononanoate: step 1/2.</text>
</comment>
<dbReference type="Pfam" id="PF13500">
    <property type="entry name" value="AAA_26"/>
    <property type="match status" value="1"/>
</dbReference>
<keyword evidence="2" id="KW-0460">Magnesium</keyword>
<dbReference type="RefSeq" id="WP_323738782.1">
    <property type="nucleotide sequence ID" value="NZ_CP112932.1"/>
</dbReference>
<dbReference type="CDD" id="cd03109">
    <property type="entry name" value="DTBS"/>
    <property type="match status" value="1"/>
</dbReference>
<accession>A0ABZ0UT00</accession>
<protein>
    <recommendedName>
        <fullName evidence="2">ATP-dependent dethiobiotin synthetase BioD</fullName>
        <ecNumber evidence="2">6.3.3.3</ecNumber>
    </recommendedName>
    <alternativeName>
        <fullName evidence="2">DTB synthetase</fullName>
        <shortName evidence="2">DTBS</shortName>
    </alternativeName>
    <alternativeName>
        <fullName evidence="2">Dethiobiotin synthase</fullName>
    </alternativeName>
</protein>
<dbReference type="PIRSF" id="PIRSF006755">
    <property type="entry name" value="DTB_synth"/>
    <property type="match status" value="1"/>
</dbReference>
<feature type="binding site" evidence="2">
    <location>
        <position position="35"/>
    </location>
    <ligand>
        <name>substrate</name>
    </ligand>
</feature>
<dbReference type="EMBL" id="CP112932">
    <property type="protein sequence ID" value="WPY00736.1"/>
    <property type="molecule type" value="Genomic_DNA"/>
</dbReference>
<evidence type="ECO:0000256" key="1">
    <source>
        <dbReference type="ARBA" id="ARBA00022756"/>
    </source>
</evidence>
<feature type="binding site" evidence="2">
    <location>
        <position position="42"/>
    </location>
    <ligand>
        <name>Mg(2+)</name>
        <dbReference type="ChEBI" id="CHEBI:18420"/>
    </ligand>
</feature>
<feature type="binding site" evidence="2">
    <location>
        <position position="94"/>
    </location>
    <ligand>
        <name>Mg(2+)</name>
        <dbReference type="ChEBI" id="CHEBI:18420"/>
    </ligand>
</feature>
<keyword evidence="2" id="KW-0067">ATP-binding</keyword>
<dbReference type="InterPro" id="IPR027417">
    <property type="entry name" value="P-loop_NTPase"/>
</dbReference>
<reference evidence="3 4" key="1">
    <citation type="submission" date="2022-10" db="EMBL/GenBank/DDBJ databases">
        <title>Host association and intracellularity evolved multiple times independently in the Rickettsiales.</title>
        <authorList>
            <person name="Castelli M."/>
            <person name="Nardi T."/>
            <person name="Gammuto L."/>
            <person name="Bellinzona G."/>
            <person name="Sabaneyeva E."/>
            <person name="Potekhin A."/>
            <person name="Serra V."/>
            <person name="Petroni G."/>
            <person name="Sassera D."/>
        </authorList>
    </citation>
    <scope>NUCLEOTIDE SEQUENCE [LARGE SCALE GENOMIC DNA]</scope>
    <source>
        <strain evidence="3 4">Kr 154-4</strain>
    </source>
</reference>
<dbReference type="Proteomes" id="UP001326613">
    <property type="component" value="Chromosome"/>
</dbReference>
<feature type="active site" evidence="2">
    <location>
        <position position="31"/>
    </location>
</feature>
<sequence>MQIFLTGTDTNVGKTIIASWLCMHSRYNYWKPIQTGSIISRDTKVIQKLTSATIIKEAYLYRRPLSPHLAASLENEVININNIIVPSNNNLIIEGAGGVLVPLNQKLLMIDLIKSLKVPVILVTRSGLGTINHTLLTIEVLRHRLIPILGVIVNGHENIENNKAIEYYGQIEILASFPQLKHVTSRKLKTIDFPDKLNRIFDSI</sequence>
<feature type="binding site" evidence="2">
    <location>
        <position position="42"/>
    </location>
    <ligand>
        <name>ATP</name>
        <dbReference type="ChEBI" id="CHEBI:30616"/>
    </ligand>
</feature>